<accession>A0ABY4PNW2</accession>
<reference evidence="3 4" key="1">
    <citation type="submission" date="2022-05" db="EMBL/GenBank/DDBJ databases">
        <authorList>
            <person name="Zhou X."/>
            <person name="Li K."/>
            <person name="Man Y."/>
        </authorList>
    </citation>
    <scope>NUCLEOTIDE SEQUENCE [LARGE SCALE GENOMIC DNA]</scope>
    <source>
        <strain evidence="3 4">MS405</strain>
    </source>
</reference>
<dbReference type="InterPro" id="IPR004380">
    <property type="entry name" value="Asp_race"/>
</dbReference>
<dbReference type="EMBL" id="CP097289">
    <property type="protein sequence ID" value="UQT54708.1"/>
    <property type="molecule type" value="Genomic_DNA"/>
</dbReference>
<dbReference type="SUPFAM" id="SSF53681">
    <property type="entry name" value="Aspartate/glutamate racemase"/>
    <property type="match status" value="2"/>
</dbReference>
<dbReference type="Pfam" id="PF01177">
    <property type="entry name" value="Asp_Glu_race"/>
    <property type="match status" value="1"/>
</dbReference>
<dbReference type="EC" id="5.1.1.-" evidence="3"/>
<evidence type="ECO:0000313" key="3">
    <source>
        <dbReference type="EMBL" id="UQT54708.1"/>
    </source>
</evidence>
<name>A0ABY4PNW2_9ACTN</name>
<evidence type="ECO:0000256" key="1">
    <source>
        <dbReference type="ARBA" id="ARBA00007847"/>
    </source>
</evidence>
<dbReference type="InterPro" id="IPR001920">
    <property type="entry name" value="Asp/Glu_race"/>
</dbReference>
<gene>
    <name evidence="3" type="ORF">M4V62_06155</name>
</gene>
<dbReference type="PANTHER" id="PTHR21198:SF7">
    <property type="entry name" value="ASPARTATE-GLUTAMATE RACEMASE FAMILY"/>
    <property type="match status" value="1"/>
</dbReference>
<dbReference type="GO" id="GO:0016853">
    <property type="term" value="F:isomerase activity"/>
    <property type="evidence" value="ECO:0007669"/>
    <property type="project" value="UniProtKB-KW"/>
</dbReference>
<dbReference type="PANTHER" id="PTHR21198">
    <property type="entry name" value="GLUTAMATE RACEMASE"/>
    <property type="match status" value="1"/>
</dbReference>
<evidence type="ECO:0000313" key="4">
    <source>
        <dbReference type="Proteomes" id="UP000829992"/>
    </source>
</evidence>
<sequence>MPTGWKRIGIVGGLGPLACAYFYARLVELTQADSDSGHPEVMLLSSPDVPSRLAHLLEGGPSPVPELQRVARRLERAGAEVIAVPSLTTQAFLDEMAAAVAIPVIGMLTAVAGQLRTAGVRRPALAVTGGTRRAGRLHQALTAAGLDPVYPDEQGQARIQECVRLVKAGRSGTVRAQFRSLVSASWTASGDAFVIGCTDLSPLLSDLPPGGHDVGDLYARAVLAEAATP</sequence>
<keyword evidence="2 3" id="KW-0413">Isomerase</keyword>
<protein>
    <submittedName>
        <fullName evidence="3">Amino acid racemase</fullName>
        <ecNumber evidence="3">5.1.1.-</ecNumber>
    </submittedName>
</protein>
<dbReference type="InterPro" id="IPR015942">
    <property type="entry name" value="Asp/Glu/hydantoin_racemase"/>
</dbReference>
<comment type="similarity">
    <text evidence="1">Belongs to the aspartate/glutamate racemases family.</text>
</comment>
<organism evidence="3 4">
    <name type="scientific">Streptomyces durmitorensis</name>
    <dbReference type="NCBI Taxonomy" id="319947"/>
    <lineage>
        <taxon>Bacteria</taxon>
        <taxon>Bacillati</taxon>
        <taxon>Actinomycetota</taxon>
        <taxon>Actinomycetes</taxon>
        <taxon>Kitasatosporales</taxon>
        <taxon>Streptomycetaceae</taxon>
        <taxon>Streptomyces</taxon>
    </lineage>
</organism>
<dbReference type="NCBIfam" id="TIGR00035">
    <property type="entry name" value="asp_race"/>
    <property type="match status" value="1"/>
</dbReference>
<dbReference type="Proteomes" id="UP000829992">
    <property type="component" value="Chromosome"/>
</dbReference>
<proteinExistence type="inferred from homology"/>
<evidence type="ECO:0000256" key="2">
    <source>
        <dbReference type="ARBA" id="ARBA00023235"/>
    </source>
</evidence>
<dbReference type="RefSeq" id="WP_249586199.1">
    <property type="nucleotide sequence ID" value="NZ_BAAAQL010000043.1"/>
</dbReference>
<dbReference type="Gene3D" id="3.40.50.1860">
    <property type="match status" value="2"/>
</dbReference>
<keyword evidence="4" id="KW-1185">Reference proteome</keyword>